<name>A0A059AKM1_EUCGR</name>
<dbReference type="InParanoid" id="A0A059AKM1"/>
<dbReference type="AlphaFoldDB" id="A0A059AKM1"/>
<evidence type="ECO:0000313" key="1">
    <source>
        <dbReference type="EMBL" id="KCW54251.1"/>
    </source>
</evidence>
<sequence>MIAECKVCHHKRHTFTIPGSIQNLITHQANESRHEVLSQLALSYTRRVLFSSHPQYYKYRKRKGNILRCDKFRKQNRSYGEIHY</sequence>
<organism evidence="1">
    <name type="scientific">Eucalyptus grandis</name>
    <name type="common">Flooded gum</name>
    <dbReference type="NCBI Taxonomy" id="71139"/>
    <lineage>
        <taxon>Eukaryota</taxon>
        <taxon>Viridiplantae</taxon>
        <taxon>Streptophyta</taxon>
        <taxon>Embryophyta</taxon>
        <taxon>Tracheophyta</taxon>
        <taxon>Spermatophyta</taxon>
        <taxon>Magnoliopsida</taxon>
        <taxon>eudicotyledons</taxon>
        <taxon>Gunneridae</taxon>
        <taxon>Pentapetalae</taxon>
        <taxon>rosids</taxon>
        <taxon>malvids</taxon>
        <taxon>Myrtales</taxon>
        <taxon>Myrtaceae</taxon>
        <taxon>Myrtoideae</taxon>
        <taxon>Eucalypteae</taxon>
        <taxon>Eucalyptus</taxon>
    </lineage>
</organism>
<accession>A0A059AKM1</accession>
<dbReference type="EMBL" id="KK198761">
    <property type="protein sequence ID" value="KCW54251.1"/>
    <property type="molecule type" value="Genomic_DNA"/>
</dbReference>
<gene>
    <name evidence="1" type="ORF">EUGRSUZ_I00222</name>
</gene>
<protein>
    <submittedName>
        <fullName evidence="1">Uncharacterized protein</fullName>
    </submittedName>
</protein>
<reference evidence="1" key="1">
    <citation type="submission" date="2013-07" db="EMBL/GenBank/DDBJ databases">
        <title>The genome of Eucalyptus grandis.</title>
        <authorList>
            <person name="Schmutz J."/>
            <person name="Hayes R."/>
            <person name="Myburg A."/>
            <person name="Tuskan G."/>
            <person name="Grattapaglia D."/>
            <person name="Rokhsar D.S."/>
        </authorList>
    </citation>
    <scope>NUCLEOTIDE SEQUENCE</scope>
    <source>
        <tissue evidence="1">Leaf extractions</tissue>
    </source>
</reference>
<proteinExistence type="predicted"/>
<dbReference type="Gramene" id="KCW54251">
    <property type="protein sequence ID" value="KCW54251"/>
    <property type="gene ID" value="EUGRSUZ_I00222"/>
</dbReference>